<accession>A0AAV6PBN4</accession>
<evidence type="ECO:0000256" key="1">
    <source>
        <dbReference type="SAM" id="MobiDB-lite"/>
    </source>
</evidence>
<name>A0AAV6PBN4_SOLSE</name>
<gene>
    <name evidence="2" type="ORF">JOB18_006090</name>
</gene>
<organism evidence="2 3">
    <name type="scientific">Solea senegalensis</name>
    <name type="common">Senegalese sole</name>
    <dbReference type="NCBI Taxonomy" id="28829"/>
    <lineage>
        <taxon>Eukaryota</taxon>
        <taxon>Metazoa</taxon>
        <taxon>Chordata</taxon>
        <taxon>Craniata</taxon>
        <taxon>Vertebrata</taxon>
        <taxon>Euteleostomi</taxon>
        <taxon>Actinopterygii</taxon>
        <taxon>Neopterygii</taxon>
        <taxon>Teleostei</taxon>
        <taxon>Neoteleostei</taxon>
        <taxon>Acanthomorphata</taxon>
        <taxon>Carangaria</taxon>
        <taxon>Pleuronectiformes</taxon>
        <taxon>Pleuronectoidei</taxon>
        <taxon>Soleidae</taxon>
        <taxon>Solea</taxon>
    </lineage>
</organism>
<dbReference type="AlphaFoldDB" id="A0AAV6PBN4"/>
<comment type="caution">
    <text evidence="2">The sequence shown here is derived from an EMBL/GenBank/DDBJ whole genome shotgun (WGS) entry which is preliminary data.</text>
</comment>
<reference evidence="2 3" key="1">
    <citation type="journal article" date="2021" name="Sci. Rep.">
        <title>Chromosome anchoring in Senegalese sole (Solea senegalensis) reveals sex-associated markers and genome rearrangements in flatfish.</title>
        <authorList>
            <person name="Guerrero-Cozar I."/>
            <person name="Gomez-Garrido J."/>
            <person name="Berbel C."/>
            <person name="Martinez-Blanch J.F."/>
            <person name="Alioto T."/>
            <person name="Claros M.G."/>
            <person name="Gagnaire P.A."/>
            <person name="Manchado M."/>
        </authorList>
    </citation>
    <scope>NUCLEOTIDE SEQUENCE [LARGE SCALE GENOMIC DNA]</scope>
    <source>
        <strain evidence="2">Sse05_10M</strain>
    </source>
</reference>
<feature type="region of interest" description="Disordered" evidence="1">
    <location>
        <begin position="21"/>
        <end position="53"/>
    </location>
</feature>
<evidence type="ECO:0000313" key="2">
    <source>
        <dbReference type="EMBL" id="KAG7455665.1"/>
    </source>
</evidence>
<proteinExistence type="predicted"/>
<dbReference type="Proteomes" id="UP000693946">
    <property type="component" value="Unassembled WGS sequence"/>
</dbReference>
<protein>
    <submittedName>
        <fullName evidence="2">Uncharacterized protein</fullName>
    </submittedName>
</protein>
<sequence>MFHPEVVVVGRSQKHIRLMLSGHGESKQIKTNKGLGQTAGGAEEEKPTLGTEQTAGSLISLCSSQVWSNNKSPNFKSQVSQQ</sequence>
<dbReference type="EMBL" id="JAGKHQ010001487">
    <property type="protein sequence ID" value="KAG7455665.1"/>
    <property type="molecule type" value="Genomic_DNA"/>
</dbReference>
<keyword evidence="3" id="KW-1185">Reference proteome</keyword>
<evidence type="ECO:0000313" key="3">
    <source>
        <dbReference type="Proteomes" id="UP000693946"/>
    </source>
</evidence>